<reference evidence="2 3" key="1">
    <citation type="submission" date="2021-08" db="EMBL/GenBank/DDBJ databases">
        <title>Draft Genome Sequence of Phanerochaete sordida strain YK-624.</title>
        <authorList>
            <person name="Mori T."/>
            <person name="Dohra H."/>
            <person name="Suzuki T."/>
            <person name="Kawagishi H."/>
            <person name="Hirai H."/>
        </authorList>
    </citation>
    <scope>NUCLEOTIDE SEQUENCE [LARGE SCALE GENOMIC DNA]</scope>
    <source>
        <strain evidence="2 3">YK-624</strain>
    </source>
</reference>
<comment type="caution">
    <text evidence="2">The sequence shown here is derived from an EMBL/GenBank/DDBJ whole genome shotgun (WGS) entry which is preliminary data.</text>
</comment>
<organism evidence="2 3">
    <name type="scientific">Phanerochaete sordida</name>
    <dbReference type="NCBI Taxonomy" id="48140"/>
    <lineage>
        <taxon>Eukaryota</taxon>
        <taxon>Fungi</taxon>
        <taxon>Dikarya</taxon>
        <taxon>Basidiomycota</taxon>
        <taxon>Agaricomycotina</taxon>
        <taxon>Agaricomycetes</taxon>
        <taxon>Polyporales</taxon>
        <taxon>Phanerochaetaceae</taxon>
        <taxon>Phanerochaete</taxon>
    </lineage>
</organism>
<dbReference type="InterPro" id="IPR036047">
    <property type="entry name" value="F-box-like_dom_sf"/>
</dbReference>
<evidence type="ECO:0000313" key="3">
    <source>
        <dbReference type="Proteomes" id="UP000703269"/>
    </source>
</evidence>
<accession>A0A9P3LGP7</accession>
<dbReference type="SUPFAM" id="SSF81383">
    <property type="entry name" value="F-box domain"/>
    <property type="match status" value="1"/>
</dbReference>
<keyword evidence="3" id="KW-1185">Reference proteome</keyword>
<sequence>MRVADEKAWLDLRHKHQQIKEEIRILREKMRATRTQMNALTYLCRLPEELLAEIFSYVGAPQPGRRTSQFIVKMSHVCRHWREGALRYPRLWTHFELRRGAEYQQMTLERSRRCLLFVSGPVDLAYPDFRLLLEEMYRVESLDLPEVPCQKTLALFRERAKQQQDFKLAAPHLTLFSEASQSCSANGSANDIRISLVPFLQMPNLQHVELDKLDDDILDCLSHRSIGMLKTLTLRIRHHGWGPGGYRLSKLLTALEHHAPSLNALSVEDISVRRTPDWHVDVQADRVIPFQKLKKLYLRSMLGTWGQLLQHMDMPGLTSVEIILHTNLPLRHEAAGAAPSELLVKAAFLAVSMVGDAWTRTASPPIDLCIEPRAYGVRLFGSTVPESTASRKSLGAQCKFDFILVPSLIPRVLPGALSRLHLQHLRIRGKWEDPMHHSALQDLSPGIEVLTFDSADVALVAAVLSQDPLPLPRLRAIHLEDCILCRTCGDQCGCGTDGLSNFFAVLQQRHSLGIPVQELSLHNSLSVSMNEDLTGKLSAAVPNFSYTSTEAGE</sequence>
<dbReference type="OrthoDB" id="2800666at2759"/>
<dbReference type="Gene3D" id="1.20.1280.50">
    <property type="match status" value="1"/>
</dbReference>
<dbReference type="Proteomes" id="UP000703269">
    <property type="component" value="Unassembled WGS sequence"/>
</dbReference>
<evidence type="ECO:0000313" key="2">
    <source>
        <dbReference type="EMBL" id="GJE93312.1"/>
    </source>
</evidence>
<dbReference type="Pfam" id="PF12937">
    <property type="entry name" value="F-box-like"/>
    <property type="match status" value="1"/>
</dbReference>
<feature type="domain" description="F-box" evidence="1">
    <location>
        <begin position="43"/>
        <end position="96"/>
    </location>
</feature>
<protein>
    <submittedName>
        <fullName evidence="2">F-box protein</fullName>
    </submittedName>
</protein>
<dbReference type="InterPro" id="IPR001810">
    <property type="entry name" value="F-box_dom"/>
</dbReference>
<dbReference type="EMBL" id="BPQB01000031">
    <property type="protein sequence ID" value="GJE93312.1"/>
    <property type="molecule type" value="Genomic_DNA"/>
</dbReference>
<proteinExistence type="predicted"/>
<gene>
    <name evidence="2" type="ORF">PsYK624_094710</name>
</gene>
<name>A0A9P3LGP7_9APHY</name>
<dbReference type="AlphaFoldDB" id="A0A9P3LGP7"/>
<evidence type="ECO:0000259" key="1">
    <source>
        <dbReference type="Pfam" id="PF12937"/>
    </source>
</evidence>